<feature type="chain" id="PRO_5039202658" evidence="2">
    <location>
        <begin position="20"/>
        <end position="266"/>
    </location>
</feature>
<keyword evidence="4" id="KW-1185">Reference proteome</keyword>
<name>A0A2M9CEW6_9CELL</name>
<dbReference type="EMBL" id="PGFE01000003">
    <property type="protein sequence ID" value="PJJ70428.1"/>
    <property type="molecule type" value="Genomic_DNA"/>
</dbReference>
<feature type="compositionally biased region" description="Low complexity" evidence="1">
    <location>
        <begin position="31"/>
        <end position="61"/>
    </location>
</feature>
<evidence type="ECO:0000256" key="1">
    <source>
        <dbReference type="SAM" id="MobiDB-lite"/>
    </source>
</evidence>
<organism evidence="3 4">
    <name type="scientific">Sediminihabitans luteus</name>
    <dbReference type="NCBI Taxonomy" id="1138585"/>
    <lineage>
        <taxon>Bacteria</taxon>
        <taxon>Bacillati</taxon>
        <taxon>Actinomycetota</taxon>
        <taxon>Actinomycetes</taxon>
        <taxon>Micrococcales</taxon>
        <taxon>Cellulomonadaceae</taxon>
        <taxon>Sediminihabitans</taxon>
    </lineage>
</organism>
<accession>A0A2M9CEW6</accession>
<evidence type="ECO:0000313" key="4">
    <source>
        <dbReference type="Proteomes" id="UP000231693"/>
    </source>
</evidence>
<feature type="signal peptide" evidence="2">
    <location>
        <begin position="1"/>
        <end position="19"/>
    </location>
</feature>
<feature type="region of interest" description="Disordered" evidence="1">
    <location>
        <begin position="16"/>
        <end position="88"/>
    </location>
</feature>
<keyword evidence="2" id="KW-0732">Signal</keyword>
<dbReference type="AlphaFoldDB" id="A0A2M9CEW6"/>
<proteinExistence type="predicted"/>
<dbReference type="Proteomes" id="UP000231693">
    <property type="component" value="Unassembled WGS sequence"/>
</dbReference>
<gene>
    <name evidence="3" type="ORF">CLV28_2264</name>
</gene>
<protein>
    <submittedName>
        <fullName evidence="3">Uncharacterized protein</fullName>
    </submittedName>
</protein>
<reference evidence="3 4" key="1">
    <citation type="submission" date="2017-11" db="EMBL/GenBank/DDBJ databases">
        <title>Genomic Encyclopedia of Archaeal and Bacterial Type Strains, Phase II (KMG-II): From Individual Species to Whole Genera.</title>
        <authorList>
            <person name="Goeker M."/>
        </authorList>
    </citation>
    <scope>NUCLEOTIDE SEQUENCE [LARGE SCALE GENOMIC DNA]</scope>
    <source>
        <strain evidence="3 4">DSM 25478</strain>
    </source>
</reference>
<comment type="caution">
    <text evidence="3">The sequence shown here is derived from an EMBL/GenBank/DDBJ whole genome shotgun (WGS) entry which is preliminary data.</text>
</comment>
<evidence type="ECO:0000313" key="3">
    <source>
        <dbReference type="EMBL" id="PJJ70428.1"/>
    </source>
</evidence>
<feature type="compositionally biased region" description="Low complexity" evidence="1">
    <location>
        <begin position="71"/>
        <end position="88"/>
    </location>
</feature>
<sequence>MVAVAALLLVATAACGTDASPPSSASPPPSSTSSTTSTSPSTAPEASQTSGAGATGADAGCAPGGDGTPAGAGAAPVVDVDGDGAPDTAWITPGADRRIGVTTASGATFSAPIRTASPVPASAVVNVVATAGGSAGMSSAPIVLVDVGRETLLFSLAACAVTPTVDDRGDQYRFDLGFAGHGTGVGCTEQDGALHLAGLLATSEGDGYAVTRTMIDLSADATHATNGASDTVATDAASSDPVVTTAQETSCGDLVAGTDGPVEPRS</sequence>
<evidence type="ECO:0000256" key="2">
    <source>
        <dbReference type="SAM" id="SignalP"/>
    </source>
</evidence>